<evidence type="ECO:0000256" key="1">
    <source>
        <dbReference type="ARBA" id="ARBA00008324"/>
    </source>
</evidence>
<protein>
    <submittedName>
        <fullName evidence="4">PaaI family thioesterase</fullName>
    </submittedName>
</protein>
<dbReference type="InterPro" id="IPR003736">
    <property type="entry name" value="PAAI_dom"/>
</dbReference>
<dbReference type="RefSeq" id="WP_187598492.1">
    <property type="nucleotide sequence ID" value="NZ_CP060714.1"/>
</dbReference>
<evidence type="ECO:0000259" key="3">
    <source>
        <dbReference type="Pfam" id="PF03061"/>
    </source>
</evidence>
<sequence length="119" mass="12406">MSDLHTRVANSFAAQGLMATIGARLAMVSEGEVHIELPFSGALSQQHGYLHAGATTSIVDSACGYAALTKAPPGFEVVTAEFKMNLLRPALGTHYLAVGRAVSSGKLLTVCTGELRAFT</sequence>
<dbReference type="AlphaFoldDB" id="A0A7G9RRM3"/>
<dbReference type="PANTHER" id="PTHR21660:SF1">
    <property type="entry name" value="ACYL-COENZYME A THIOESTERASE 13"/>
    <property type="match status" value="1"/>
</dbReference>
<dbReference type="GO" id="GO:0047617">
    <property type="term" value="F:fatty acyl-CoA hydrolase activity"/>
    <property type="evidence" value="ECO:0007669"/>
    <property type="project" value="InterPro"/>
</dbReference>
<dbReference type="EMBL" id="CP060714">
    <property type="protein sequence ID" value="QNN58248.1"/>
    <property type="molecule type" value="Genomic_DNA"/>
</dbReference>
<dbReference type="InterPro" id="IPR039298">
    <property type="entry name" value="ACOT13"/>
</dbReference>
<keyword evidence="2" id="KW-0378">Hydrolase</keyword>
<proteinExistence type="inferred from homology"/>
<dbReference type="InterPro" id="IPR006683">
    <property type="entry name" value="Thioestr_dom"/>
</dbReference>
<comment type="similarity">
    <text evidence="1">Belongs to the thioesterase PaaI family.</text>
</comment>
<evidence type="ECO:0000256" key="2">
    <source>
        <dbReference type="ARBA" id="ARBA00022801"/>
    </source>
</evidence>
<feature type="domain" description="Thioesterase" evidence="3">
    <location>
        <begin position="47"/>
        <end position="116"/>
    </location>
</feature>
<dbReference type="SUPFAM" id="SSF54637">
    <property type="entry name" value="Thioesterase/thiol ester dehydrase-isomerase"/>
    <property type="match status" value="1"/>
</dbReference>
<evidence type="ECO:0000313" key="5">
    <source>
        <dbReference type="Proteomes" id="UP000515811"/>
    </source>
</evidence>
<dbReference type="CDD" id="cd03443">
    <property type="entry name" value="PaaI_thioesterase"/>
    <property type="match status" value="1"/>
</dbReference>
<dbReference type="Gene3D" id="3.10.129.10">
    <property type="entry name" value="Hotdog Thioesterase"/>
    <property type="match status" value="1"/>
</dbReference>
<organism evidence="4 5">
    <name type="scientific">Diaphorobacter ruginosibacter</name>
    <dbReference type="NCBI Taxonomy" id="1715720"/>
    <lineage>
        <taxon>Bacteria</taxon>
        <taxon>Pseudomonadati</taxon>
        <taxon>Pseudomonadota</taxon>
        <taxon>Betaproteobacteria</taxon>
        <taxon>Burkholderiales</taxon>
        <taxon>Comamonadaceae</taxon>
        <taxon>Diaphorobacter</taxon>
    </lineage>
</organism>
<reference evidence="4 5" key="1">
    <citation type="submission" date="2020-08" db="EMBL/GenBank/DDBJ databases">
        <title>Genome sequence of Diaphorobacter ruginosibacter DSM 27467T.</title>
        <authorList>
            <person name="Hyun D.-W."/>
            <person name="Bae J.-W."/>
        </authorList>
    </citation>
    <scope>NUCLEOTIDE SEQUENCE [LARGE SCALE GENOMIC DNA]</scope>
    <source>
        <strain evidence="4 5">DSM 27467</strain>
    </source>
</reference>
<evidence type="ECO:0000313" key="4">
    <source>
        <dbReference type="EMBL" id="QNN58248.1"/>
    </source>
</evidence>
<dbReference type="Pfam" id="PF03061">
    <property type="entry name" value="4HBT"/>
    <property type="match status" value="1"/>
</dbReference>
<dbReference type="PANTHER" id="PTHR21660">
    <property type="entry name" value="THIOESTERASE SUPERFAMILY MEMBER-RELATED"/>
    <property type="match status" value="1"/>
</dbReference>
<dbReference type="InterPro" id="IPR029069">
    <property type="entry name" value="HotDog_dom_sf"/>
</dbReference>
<dbReference type="Proteomes" id="UP000515811">
    <property type="component" value="Chromosome"/>
</dbReference>
<name>A0A7G9RRM3_9BURK</name>
<accession>A0A7G9RRM3</accession>
<gene>
    <name evidence="4" type="ORF">H9K76_05195</name>
</gene>
<dbReference type="KEGG" id="drg:H9K76_05195"/>
<dbReference type="NCBIfam" id="TIGR00369">
    <property type="entry name" value="unchar_dom_1"/>
    <property type="match status" value="1"/>
</dbReference>
<keyword evidence="5" id="KW-1185">Reference proteome</keyword>